<dbReference type="CDD" id="cd00303">
    <property type="entry name" value="retropepsin_like"/>
    <property type="match status" value="1"/>
</dbReference>
<organism evidence="4 5">
    <name type="scientific">Cyphomyrmex costatus</name>
    <dbReference type="NCBI Taxonomy" id="456900"/>
    <lineage>
        <taxon>Eukaryota</taxon>
        <taxon>Metazoa</taxon>
        <taxon>Ecdysozoa</taxon>
        <taxon>Arthropoda</taxon>
        <taxon>Hexapoda</taxon>
        <taxon>Insecta</taxon>
        <taxon>Pterygota</taxon>
        <taxon>Neoptera</taxon>
        <taxon>Endopterygota</taxon>
        <taxon>Hymenoptera</taxon>
        <taxon>Apocrita</taxon>
        <taxon>Aculeata</taxon>
        <taxon>Formicoidea</taxon>
        <taxon>Formicidae</taxon>
        <taxon>Myrmicinae</taxon>
        <taxon>Cyphomyrmex</taxon>
    </lineage>
</organism>
<dbReference type="GO" id="GO:0008270">
    <property type="term" value="F:zinc ion binding"/>
    <property type="evidence" value="ECO:0007669"/>
    <property type="project" value="UniProtKB-KW"/>
</dbReference>
<keyword evidence="1" id="KW-0479">Metal-binding</keyword>
<dbReference type="InterPro" id="IPR021109">
    <property type="entry name" value="Peptidase_aspartic_dom_sf"/>
</dbReference>
<keyword evidence="5" id="KW-1185">Reference proteome</keyword>
<accession>A0A151K1V9</accession>
<feature type="compositionally biased region" description="Basic and acidic residues" evidence="2">
    <location>
        <begin position="78"/>
        <end position="98"/>
    </location>
</feature>
<dbReference type="Pfam" id="PF00098">
    <property type="entry name" value="zf-CCHC"/>
    <property type="match status" value="1"/>
</dbReference>
<evidence type="ECO:0000313" key="4">
    <source>
        <dbReference type="EMBL" id="KYN50047.1"/>
    </source>
</evidence>
<protein>
    <recommendedName>
        <fullName evidence="3">CCHC-type domain-containing protein</fullName>
    </recommendedName>
</protein>
<dbReference type="InterPro" id="IPR036875">
    <property type="entry name" value="Znf_CCHC_sf"/>
</dbReference>
<feature type="region of interest" description="Disordered" evidence="2">
    <location>
        <begin position="78"/>
        <end position="104"/>
    </location>
</feature>
<dbReference type="AlphaFoldDB" id="A0A151K1V9"/>
<feature type="domain" description="CCHC-type" evidence="3">
    <location>
        <begin position="135"/>
        <end position="151"/>
    </location>
</feature>
<dbReference type="EMBL" id="LKEX01009130">
    <property type="protein sequence ID" value="KYN50047.1"/>
    <property type="molecule type" value="Genomic_DNA"/>
</dbReference>
<feature type="non-terminal residue" evidence="4">
    <location>
        <position position="1"/>
    </location>
</feature>
<evidence type="ECO:0000256" key="2">
    <source>
        <dbReference type="SAM" id="MobiDB-lite"/>
    </source>
</evidence>
<proteinExistence type="predicted"/>
<dbReference type="Gene3D" id="4.10.60.10">
    <property type="entry name" value="Zinc finger, CCHC-type"/>
    <property type="match status" value="1"/>
</dbReference>
<dbReference type="Proteomes" id="UP000078542">
    <property type="component" value="Unassembled WGS sequence"/>
</dbReference>
<evidence type="ECO:0000256" key="1">
    <source>
        <dbReference type="PROSITE-ProRule" id="PRU00047"/>
    </source>
</evidence>
<dbReference type="InterPro" id="IPR050951">
    <property type="entry name" value="Retrovirus_Pol_polyprotein"/>
</dbReference>
<dbReference type="PROSITE" id="PS50158">
    <property type="entry name" value="ZF_CCHC"/>
    <property type="match status" value="1"/>
</dbReference>
<sequence length="322" mass="36526">IHSQLYRRKRQPAESNRRYIYAMQEIAEQGHIEEDALIQYIIDGIQDEECNKTLLYNAETIRELKKCFEVYDRIKEKGQQRKTTTKKDSAKDNTKDTAKGQTKASAQPAGKKHCFNCGSTEHDVKSCTNADKGPKCFKCNEYGHIASKCSKSQPEATMTTVNCISANDKFVLINVAESTYGALIDTTSDVSLMRHDMYEKIGRPELSDTTRLFTGLGNVSIKPMGTFRLRFSIQENVYEIQAYVVPMHSMTTKLILGLDFLEDTEVTIKKGRIEVKRFVTEDAITPKQVKADINKNDQPDGFKELSTINYVATEEIEVAEPY</sequence>
<gene>
    <name evidence="4" type="ORF">ALC62_00074</name>
</gene>
<dbReference type="SUPFAM" id="SSF50630">
    <property type="entry name" value="Acid proteases"/>
    <property type="match status" value="1"/>
</dbReference>
<dbReference type="Gene3D" id="2.40.70.10">
    <property type="entry name" value="Acid Proteases"/>
    <property type="match status" value="1"/>
</dbReference>
<comment type="caution">
    <text evidence="4">The sequence shown here is derived from an EMBL/GenBank/DDBJ whole genome shotgun (WGS) entry which is preliminary data.</text>
</comment>
<dbReference type="InterPro" id="IPR001878">
    <property type="entry name" value="Znf_CCHC"/>
</dbReference>
<dbReference type="SUPFAM" id="SSF57756">
    <property type="entry name" value="Retrovirus zinc finger-like domains"/>
    <property type="match status" value="1"/>
</dbReference>
<evidence type="ECO:0000259" key="3">
    <source>
        <dbReference type="PROSITE" id="PS50158"/>
    </source>
</evidence>
<evidence type="ECO:0000313" key="5">
    <source>
        <dbReference type="Proteomes" id="UP000078542"/>
    </source>
</evidence>
<keyword evidence="1" id="KW-0863">Zinc-finger</keyword>
<name>A0A151K1V9_9HYME</name>
<dbReference type="SMART" id="SM00343">
    <property type="entry name" value="ZnF_C2HC"/>
    <property type="match status" value="2"/>
</dbReference>
<dbReference type="STRING" id="456900.A0A151K1V9"/>
<dbReference type="PANTHER" id="PTHR37984:SF9">
    <property type="entry name" value="INTEGRASE CATALYTIC DOMAIN-CONTAINING PROTEIN"/>
    <property type="match status" value="1"/>
</dbReference>
<dbReference type="PANTHER" id="PTHR37984">
    <property type="entry name" value="PROTEIN CBG26694"/>
    <property type="match status" value="1"/>
</dbReference>
<reference evidence="4 5" key="1">
    <citation type="submission" date="2016-03" db="EMBL/GenBank/DDBJ databases">
        <title>Cyphomyrmex costatus WGS genome.</title>
        <authorList>
            <person name="Nygaard S."/>
            <person name="Hu H."/>
            <person name="Boomsma J."/>
            <person name="Zhang G."/>
        </authorList>
    </citation>
    <scope>NUCLEOTIDE SEQUENCE [LARGE SCALE GENOMIC DNA]</scope>
    <source>
        <strain evidence="4">MS0001</strain>
        <tissue evidence="4">Whole body</tissue>
    </source>
</reference>
<dbReference type="GO" id="GO:0003676">
    <property type="term" value="F:nucleic acid binding"/>
    <property type="evidence" value="ECO:0007669"/>
    <property type="project" value="InterPro"/>
</dbReference>
<keyword evidence="1" id="KW-0862">Zinc</keyword>